<dbReference type="EMBL" id="CDOD01000018">
    <property type="protein sequence ID" value="CEN35266.1"/>
    <property type="molecule type" value="Genomic_DNA"/>
</dbReference>
<evidence type="ECO:0000313" key="2">
    <source>
        <dbReference type="EMBL" id="CEN35266.1"/>
    </source>
</evidence>
<reference evidence="3" key="1">
    <citation type="submission" date="2015-01" db="EMBL/GenBank/DDBJ databases">
        <authorList>
            <person name="MANFREDI Pablo"/>
        </authorList>
    </citation>
    <scope>NUCLEOTIDE SEQUENCE [LARGE SCALE GENOMIC DNA]</scope>
    <source>
        <strain evidence="3">Ccyn2B</strain>
    </source>
</reference>
<keyword evidence="1" id="KW-0812">Transmembrane</keyword>
<organism evidence="2 3">
    <name type="scientific">Capnocytophaga cynodegmi</name>
    <dbReference type="NCBI Taxonomy" id="28189"/>
    <lineage>
        <taxon>Bacteria</taxon>
        <taxon>Pseudomonadati</taxon>
        <taxon>Bacteroidota</taxon>
        <taxon>Flavobacteriia</taxon>
        <taxon>Flavobacteriales</taxon>
        <taxon>Flavobacteriaceae</taxon>
        <taxon>Capnocytophaga</taxon>
    </lineage>
</organism>
<dbReference type="Proteomes" id="UP000038055">
    <property type="component" value="Unassembled WGS sequence"/>
</dbReference>
<keyword evidence="3" id="KW-1185">Reference proteome</keyword>
<evidence type="ECO:0000256" key="1">
    <source>
        <dbReference type="SAM" id="Phobius"/>
    </source>
</evidence>
<proteinExistence type="predicted"/>
<dbReference type="STRING" id="28189.CCYN74_130083"/>
<gene>
    <name evidence="2" type="ORF">CCYN2B_250079</name>
</gene>
<protein>
    <submittedName>
        <fullName evidence="2">Uncharacterized protein</fullName>
    </submittedName>
</protein>
<feature type="transmembrane region" description="Helical" evidence="1">
    <location>
        <begin position="38"/>
        <end position="58"/>
    </location>
</feature>
<sequence>MKFLLKILPSLLKIVACLYIFYIFLFEKNLRRSSPINWETLMMIGIMIWFVNIISDSWKEIKLLWRKRK</sequence>
<keyword evidence="1" id="KW-1133">Transmembrane helix</keyword>
<dbReference type="AlphaFoldDB" id="A0A0B7H6N7"/>
<name>A0A0B7H6N7_9FLAO</name>
<keyword evidence="1" id="KW-0472">Membrane</keyword>
<accession>A0A0B7H6N7</accession>
<feature type="transmembrane region" description="Helical" evidence="1">
    <location>
        <begin position="7"/>
        <end position="26"/>
    </location>
</feature>
<evidence type="ECO:0000313" key="3">
    <source>
        <dbReference type="Proteomes" id="UP000038055"/>
    </source>
</evidence>